<comment type="function">
    <text evidence="3">F-actin regulator involved in anterograde Golgi to endosome transport: upon ubiquitination via 'Lys-33'-linked ubiquitin chains by the BCR(KLHL20) E3 ubiquitin ligase complex, interacts with EPS15 and localizes to the trans-Golgi network, where it promotes actin polymerization, thereby facilitating post-Golgi trafficking. May play a role in the maintenance of the Golgi apparatus morphology.</text>
</comment>
<evidence type="ECO:0000313" key="5">
    <source>
        <dbReference type="Proteomes" id="UP001434883"/>
    </source>
</evidence>
<dbReference type="InterPro" id="IPR015505">
    <property type="entry name" value="Coronin"/>
</dbReference>
<evidence type="ECO:0000313" key="4">
    <source>
        <dbReference type="EMBL" id="MEQ2205505.1"/>
    </source>
</evidence>
<gene>
    <name evidence="4" type="ORF">XENOCAPTIV_001133</name>
</gene>
<name>A0ABV0RBL4_9TELE</name>
<dbReference type="Proteomes" id="UP001434883">
    <property type="component" value="Unassembled WGS sequence"/>
</dbReference>
<dbReference type="Pfam" id="PF00400">
    <property type="entry name" value="WD40"/>
    <property type="match status" value="1"/>
</dbReference>
<sequence length="157" mass="17508">MHRNKHITNIRNLNLTTPGESGDDAKIRVWQVPKGGLKETLTEPKLVLQDGKLLATVCKDGKVRVYDPRNSTAPVQVCHCIFVFSQEGPGPEGHRGARVVWVCDGKYLLVSGFDKYWKISPFKLQSSCDRAAFTRKSNPSFLSSVLSFSVAVKEDFI</sequence>
<dbReference type="InterPro" id="IPR036322">
    <property type="entry name" value="WD40_repeat_dom_sf"/>
</dbReference>
<keyword evidence="5" id="KW-1185">Reference proteome</keyword>
<evidence type="ECO:0000256" key="2">
    <source>
        <dbReference type="ARBA" id="ARBA00013347"/>
    </source>
</evidence>
<dbReference type="PANTHER" id="PTHR10856">
    <property type="entry name" value="CORONIN"/>
    <property type="match status" value="1"/>
</dbReference>
<comment type="similarity">
    <text evidence="1">Belongs to the WD repeat coronin family.</text>
</comment>
<organism evidence="4 5">
    <name type="scientific">Xenoophorus captivus</name>
    <dbReference type="NCBI Taxonomy" id="1517983"/>
    <lineage>
        <taxon>Eukaryota</taxon>
        <taxon>Metazoa</taxon>
        <taxon>Chordata</taxon>
        <taxon>Craniata</taxon>
        <taxon>Vertebrata</taxon>
        <taxon>Euteleostomi</taxon>
        <taxon>Actinopterygii</taxon>
        <taxon>Neopterygii</taxon>
        <taxon>Teleostei</taxon>
        <taxon>Neoteleostei</taxon>
        <taxon>Acanthomorphata</taxon>
        <taxon>Ovalentaria</taxon>
        <taxon>Atherinomorphae</taxon>
        <taxon>Cyprinodontiformes</taxon>
        <taxon>Goodeidae</taxon>
        <taxon>Xenoophorus</taxon>
    </lineage>
</organism>
<dbReference type="Gene3D" id="2.130.10.10">
    <property type="entry name" value="YVTN repeat-like/Quinoprotein amine dehydrogenase"/>
    <property type="match status" value="1"/>
</dbReference>
<accession>A0ABV0RBL4</accession>
<dbReference type="EMBL" id="JAHRIN010042120">
    <property type="protein sequence ID" value="MEQ2205505.1"/>
    <property type="molecule type" value="Genomic_DNA"/>
</dbReference>
<comment type="caution">
    <text evidence="4">The sequence shown here is derived from an EMBL/GenBank/DDBJ whole genome shotgun (WGS) entry which is preliminary data.</text>
</comment>
<evidence type="ECO:0000256" key="1">
    <source>
        <dbReference type="ARBA" id="ARBA00009482"/>
    </source>
</evidence>
<dbReference type="PANTHER" id="PTHR10856:SF20">
    <property type="entry name" value="CORONIN-7"/>
    <property type="match status" value="1"/>
</dbReference>
<reference evidence="4 5" key="1">
    <citation type="submission" date="2021-06" db="EMBL/GenBank/DDBJ databases">
        <authorList>
            <person name="Palmer J.M."/>
        </authorList>
    </citation>
    <scope>NUCLEOTIDE SEQUENCE [LARGE SCALE GENOMIC DNA]</scope>
    <source>
        <strain evidence="4 5">XC_2019</strain>
        <tissue evidence="4">Muscle</tissue>
    </source>
</reference>
<dbReference type="SUPFAM" id="SSF50978">
    <property type="entry name" value="WD40 repeat-like"/>
    <property type="match status" value="1"/>
</dbReference>
<proteinExistence type="inferred from homology"/>
<evidence type="ECO:0000256" key="3">
    <source>
        <dbReference type="ARBA" id="ARBA00024838"/>
    </source>
</evidence>
<protein>
    <recommendedName>
        <fullName evidence="2">Coronin-7</fullName>
    </recommendedName>
</protein>
<dbReference type="InterPro" id="IPR015943">
    <property type="entry name" value="WD40/YVTN_repeat-like_dom_sf"/>
</dbReference>
<dbReference type="InterPro" id="IPR001680">
    <property type="entry name" value="WD40_rpt"/>
</dbReference>
<feature type="non-terminal residue" evidence="4">
    <location>
        <position position="157"/>
    </location>
</feature>